<proteinExistence type="predicted"/>
<organism evidence="1 2">
    <name type="scientific">Elaeophora elaphi</name>
    <dbReference type="NCBI Taxonomy" id="1147741"/>
    <lineage>
        <taxon>Eukaryota</taxon>
        <taxon>Metazoa</taxon>
        <taxon>Ecdysozoa</taxon>
        <taxon>Nematoda</taxon>
        <taxon>Chromadorea</taxon>
        <taxon>Rhabditida</taxon>
        <taxon>Spirurina</taxon>
        <taxon>Spiruromorpha</taxon>
        <taxon>Filarioidea</taxon>
        <taxon>Onchocercidae</taxon>
        <taxon>Elaeophora</taxon>
    </lineage>
</organism>
<dbReference type="WBParaSite" id="EEL_0000974301-mRNA-1">
    <property type="protein sequence ID" value="EEL_0000974301-mRNA-1"/>
    <property type="gene ID" value="EEL_0000974301"/>
</dbReference>
<evidence type="ECO:0000313" key="1">
    <source>
        <dbReference type="Proteomes" id="UP000050640"/>
    </source>
</evidence>
<sequence>LFLFQVSKLNIDSHDLPTSSSVVPNTDNANSDKVKIPKATSEPPFSLTTMITEERKNSAMGRFEVKIYTLRKFQKLLKMIFIDI</sequence>
<evidence type="ECO:0000313" key="2">
    <source>
        <dbReference type="WBParaSite" id="EEL_0000974301-mRNA-1"/>
    </source>
</evidence>
<keyword evidence="1" id="KW-1185">Reference proteome</keyword>
<reference evidence="2" key="1">
    <citation type="submission" date="2017-02" db="UniProtKB">
        <authorList>
            <consortium name="WormBaseParasite"/>
        </authorList>
    </citation>
    <scope>IDENTIFICATION</scope>
</reference>
<name>A0A0R3S4M4_9BILA</name>
<dbReference type="AlphaFoldDB" id="A0A0R3S4M4"/>
<protein>
    <submittedName>
        <fullName evidence="2">Ovule protein</fullName>
    </submittedName>
</protein>
<accession>A0A0R3S4M4</accession>
<dbReference type="Proteomes" id="UP000050640">
    <property type="component" value="Unplaced"/>
</dbReference>